<sequence length="296" mass="32146">MTASWVAGATRARALVRRRAGTAGARRIAACGSVSEAVARLGDTPYGHDVRRGQSLAEAQWSVLATLLWHLRVLAGWLPREGGQMVRVLARWFELANADELIRRLGGGETEPEFALGSLEAAWQRLRLCGSLAEVRATLAASPWGDPGGAGPREIQLDMRLAWAERVVETVPRARSWALGATALLLARTHLAEGAGLAERARGRCRTLVGDGALDASSIPEMAQRLPTAARWVLHEIEDPRELWRGEERWWRRVEDEGRDLLAGAGFTAGPVLGAVAVLAADARRVRAALEQAAWR</sequence>
<organism evidence="1 2">
    <name type="scientific">Nonomuraea cavernae</name>
    <dbReference type="NCBI Taxonomy" id="2045107"/>
    <lineage>
        <taxon>Bacteria</taxon>
        <taxon>Bacillati</taxon>
        <taxon>Actinomycetota</taxon>
        <taxon>Actinomycetes</taxon>
        <taxon>Streptosporangiales</taxon>
        <taxon>Streptosporangiaceae</taxon>
        <taxon>Nonomuraea</taxon>
    </lineage>
</organism>
<dbReference type="EMBL" id="BMNH01000001">
    <property type="protein sequence ID" value="GGO62423.1"/>
    <property type="molecule type" value="Genomic_DNA"/>
</dbReference>
<evidence type="ECO:0000313" key="1">
    <source>
        <dbReference type="EMBL" id="GGO62423.1"/>
    </source>
</evidence>
<reference evidence="1" key="2">
    <citation type="submission" date="2020-09" db="EMBL/GenBank/DDBJ databases">
        <authorList>
            <person name="Sun Q."/>
            <person name="Zhou Y."/>
        </authorList>
    </citation>
    <scope>NUCLEOTIDE SEQUENCE</scope>
    <source>
        <strain evidence="1">CGMCC 4.7368</strain>
    </source>
</reference>
<gene>
    <name evidence="1" type="ORF">GCM10012289_07050</name>
</gene>
<protein>
    <submittedName>
        <fullName evidence="1">Uncharacterized protein</fullName>
    </submittedName>
</protein>
<dbReference type="Proteomes" id="UP000646523">
    <property type="component" value="Unassembled WGS sequence"/>
</dbReference>
<comment type="caution">
    <text evidence="1">The sequence shown here is derived from an EMBL/GenBank/DDBJ whole genome shotgun (WGS) entry which is preliminary data.</text>
</comment>
<name>A0A918DEV6_9ACTN</name>
<dbReference type="AlphaFoldDB" id="A0A918DEV6"/>
<evidence type="ECO:0000313" key="2">
    <source>
        <dbReference type="Proteomes" id="UP000646523"/>
    </source>
</evidence>
<dbReference type="RefSeq" id="WP_189122426.1">
    <property type="nucleotide sequence ID" value="NZ_BMNH01000001.1"/>
</dbReference>
<keyword evidence="2" id="KW-1185">Reference proteome</keyword>
<proteinExistence type="predicted"/>
<reference evidence="1" key="1">
    <citation type="journal article" date="2014" name="Int. J. Syst. Evol. Microbiol.">
        <title>Complete genome sequence of Corynebacterium casei LMG S-19264T (=DSM 44701T), isolated from a smear-ripened cheese.</title>
        <authorList>
            <consortium name="US DOE Joint Genome Institute (JGI-PGF)"/>
            <person name="Walter F."/>
            <person name="Albersmeier A."/>
            <person name="Kalinowski J."/>
            <person name="Ruckert C."/>
        </authorList>
    </citation>
    <scope>NUCLEOTIDE SEQUENCE</scope>
    <source>
        <strain evidence="1">CGMCC 4.7368</strain>
    </source>
</reference>
<accession>A0A918DEV6</accession>